<dbReference type="Proteomes" id="UP000184488">
    <property type="component" value="Unassembled WGS sequence"/>
</dbReference>
<dbReference type="InterPro" id="IPR002298">
    <property type="entry name" value="DNA_polymerase_A"/>
</dbReference>
<dbReference type="PRINTS" id="PR00868">
    <property type="entry name" value="DNAPOLI"/>
</dbReference>
<keyword evidence="12 16" id="KW-0238">DNA-binding</keyword>
<keyword evidence="8 16" id="KW-0227">DNA damage</keyword>
<dbReference type="NCBIfam" id="TIGR00593">
    <property type="entry name" value="pola"/>
    <property type="match status" value="1"/>
</dbReference>
<proteinExistence type="inferred from homology"/>
<evidence type="ECO:0000256" key="4">
    <source>
        <dbReference type="ARBA" id="ARBA00022679"/>
    </source>
</evidence>
<keyword evidence="5 16" id="KW-0548">Nucleotidyltransferase</keyword>
<comment type="similarity">
    <text evidence="1 16">Belongs to the DNA polymerase type-A family.</text>
</comment>
<dbReference type="RefSeq" id="WP_073309049.1">
    <property type="nucleotide sequence ID" value="NZ_FQZI01000001.1"/>
</dbReference>
<dbReference type="Gene3D" id="3.30.420.10">
    <property type="entry name" value="Ribonuclease H-like superfamily/Ribonuclease H"/>
    <property type="match status" value="1"/>
</dbReference>
<dbReference type="InterPro" id="IPR001098">
    <property type="entry name" value="DNA-dir_DNA_pol_A_palm_dom"/>
</dbReference>
<dbReference type="PROSITE" id="PS00447">
    <property type="entry name" value="DNA_POLYMERASE_A"/>
    <property type="match status" value="1"/>
</dbReference>
<reference evidence="21" key="1">
    <citation type="submission" date="2016-11" db="EMBL/GenBank/DDBJ databases">
        <authorList>
            <person name="Varghese N."/>
            <person name="Submissions S."/>
        </authorList>
    </citation>
    <scope>NUCLEOTIDE SEQUENCE [LARGE SCALE GENOMIC DNA]</scope>
    <source>
        <strain evidence="21">DSM 18829</strain>
    </source>
</reference>
<comment type="function">
    <text evidence="16">In addition to polymerase activity, this DNA polymerase exhibits 3'-5' and 5'-3' exonuclease activity.</text>
</comment>
<dbReference type="CDD" id="cd09859">
    <property type="entry name" value="PIN_53EXO"/>
    <property type="match status" value="1"/>
</dbReference>
<dbReference type="FunFam" id="1.10.150.20:FF:000003">
    <property type="entry name" value="DNA polymerase I"/>
    <property type="match status" value="1"/>
</dbReference>
<evidence type="ECO:0000256" key="14">
    <source>
        <dbReference type="ARBA" id="ARBA00049244"/>
    </source>
</evidence>
<dbReference type="Gene3D" id="3.30.70.370">
    <property type="match status" value="1"/>
</dbReference>
<evidence type="ECO:0000256" key="13">
    <source>
        <dbReference type="ARBA" id="ARBA00023204"/>
    </source>
</evidence>
<evidence type="ECO:0000256" key="9">
    <source>
        <dbReference type="ARBA" id="ARBA00022801"/>
    </source>
</evidence>
<gene>
    <name evidence="16" type="primary">polA</name>
    <name evidence="20" type="ORF">SAMN05444363_0775</name>
</gene>
<organism evidence="20 21">
    <name type="scientific">Flavobacterium terrae</name>
    <dbReference type="NCBI Taxonomy" id="415425"/>
    <lineage>
        <taxon>Bacteria</taxon>
        <taxon>Pseudomonadati</taxon>
        <taxon>Bacteroidota</taxon>
        <taxon>Flavobacteriia</taxon>
        <taxon>Flavobacteriales</taxon>
        <taxon>Flavobacteriaceae</taxon>
        <taxon>Flavobacterium</taxon>
    </lineage>
</organism>
<dbReference type="InterPro" id="IPR020045">
    <property type="entry name" value="DNA_polI_H3TH"/>
</dbReference>
<evidence type="ECO:0000256" key="5">
    <source>
        <dbReference type="ARBA" id="ARBA00022695"/>
    </source>
</evidence>
<keyword evidence="4 16" id="KW-0808">Transferase</keyword>
<dbReference type="STRING" id="415425.SAMN05444363_0775"/>
<protein>
    <recommendedName>
        <fullName evidence="3 15">DNA polymerase I</fullName>
        <ecNumber evidence="2 15">2.7.7.7</ecNumber>
    </recommendedName>
</protein>
<dbReference type="EMBL" id="FQZI01000001">
    <property type="protein sequence ID" value="SHI48373.1"/>
    <property type="molecule type" value="Genomic_DNA"/>
</dbReference>
<sequence>MSQKRLFLLDAYALIFRGYYAFIKNPRINSKGMDTSAILGFMNSLIDVIKREKPDHLAVAFDKGGSDYRLEMYTEYKANRDETPEAIKIAVPYIQELLQAMHIPIIEKAGFEADDLIGTLAKQAEKEGYQVFMVTPDKDFGQLVSENIFMYRPARLGNDIEIWGVEEVKAKFEVQDPLQVIDFLAMMGDAVDNIPGLPGVGEKTAKKFLAEYGSIENLLNNTHQLKGAIKDKIEANKEQGLLSKKLATILLDCPVTFDAKNYELSKPDVEKTDALFQELEFRQLKTQFDKLFGSGKEYDEITTTEDNNKPQTKKTAVKKTPENQMDLFGFVDEDSDEPKSHSYYATLENTSHFYQTVQGDLPLKLLLQNLQNQKSVCFDTETTGIDAINAELVGLALSWEKGKGFYIPFPENQEEAQVLIDKFKPFFENDKIEKIGQNVKYDLKVLANYGIEVKGNLFDTMIAHYLINPDMRHNMDVLSETYLKYSPKSIETLIGKKGKNQLSMRDVALEDIKEYATEDADITFQLKEHFQPILERVGTKKLFDEIEIPLIQVLADMEREGINLDENFLKSMSVDMQKEIETFENKIYEEAGEKFNLASPKQLGDILFDKLKIGGSKQKKTKTGQYATGEEVLSYLANEHQIVKDILEWRQLVKLKSTYVDALPEQVDKKTQRVHTDYMQTVAATGRLSSNNPNLQNIPIRTERGRQIRKAFIARDENYTLLSADYSQIELRIIAALSGEDNMIAAFQNNEDIHRSTAAKVFNISPEEVTKEQRSNAKTVNFGIIYGVSAFGLSNQTSLSRKESAELIDAYYKTYPKLKSFMANQVDFARDNGYVETISGRRRYLKDINSANAVVRGAAERNAVNAPIQGSAADIIKIAMINIHKRLKEDNYKSKMLLQVHDELVFDVHNSEIEKIQPMIKHEMENAFKMAVPLEVEMGLGKDWLEAH</sequence>
<dbReference type="Gene3D" id="1.20.1060.10">
    <property type="entry name" value="Taq DNA Polymerase, Chain T, domain 4"/>
    <property type="match status" value="1"/>
</dbReference>
<evidence type="ECO:0000256" key="6">
    <source>
        <dbReference type="ARBA" id="ARBA00022705"/>
    </source>
</evidence>
<dbReference type="InterPro" id="IPR008918">
    <property type="entry name" value="HhH2"/>
</dbReference>
<dbReference type="PANTHER" id="PTHR10133:SF27">
    <property type="entry name" value="DNA POLYMERASE NU"/>
    <property type="match status" value="1"/>
</dbReference>
<dbReference type="SUPFAM" id="SSF47807">
    <property type="entry name" value="5' to 3' exonuclease, C-terminal subdomain"/>
    <property type="match status" value="1"/>
</dbReference>
<feature type="domain" description="3'-5' exonuclease" evidence="17">
    <location>
        <begin position="354"/>
        <end position="535"/>
    </location>
</feature>
<dbReference type="EC" id="2.7.7.7" evidence="2 15"/>
<dbReference type="InterPro" id="IPR036397">
    <property type="entry name" value="RNaseH_sf"/>
</dbReference>
<dbReference type="NCBIfam" id="NF004397">
    <property type="entry name" value="PRK05755.1"/>
    <property type="match status" value="1"/>
</dbReference>
<evidence type="ECO:0000259" key="19">
    <source>
        <dbReference type="SMART" id="SM00482"/>
    </source>
</evidence>
<evidence type="ECO:0000313" key="20">
    <source>
        <dbReference type="EMBL" id="SHI48373.1"/>
    </source>
</evidence>
<keyword evidence="9 16" id="KW-0378">Hydrolase</keyword>
<dbReference type="SUPFAM" id="SSF53098">
    <property type="entry name" value="Ribonuclease H-like"/>
    <property type="match status" value="1"/>
</dbReference>
<dbReference type="SMART" id="SM00279">
    <property type="entry name" value="HhH2"/>
    <property type="match status" value="1"/>
</dbReference>
<evidence type="ECO:0000259" key="17">
    <source>
        <dbReference type="SMART" id="SM00474"/>
    </source>
</evidence>
<evidence type="ECO:0000259" key="18">
    <source>
        <dbReference type="SMART" id="SM00475"/>
    </source>
</evidence>
<dbReference type="InterPro" id="IPR002562">
    <property type="entry name" value="3'-5'_exonuclease_dom"/>
</dbReference>
<evidence type="ECO:0000256" key="8">
    <source>
        <dbReference type="ARBA" id="ARBA00022763"/>
    </source>
</evidence>
<evidence type="ECO:0000256" key="2">
    <source>
        <dbReference type="ARBA" id="ARBA00012417"/>
    </source>
</evidence>
<evidence type="ECO:0000256" key="15">
    <source>
        <dbReference type="NCBIfam" id="TIGR00593"/>
    </source>
</evidence>
<dbReference type="FunFam" id="1.20.1060.10:FF:000001">
    <property type="entry name" value="DNA polymerase I"/>
    <property type="match status" value="1"/>
</dbReference>
<keyword evidence="10 16" id="KW-0269">Exonuclease</keyword>
<evidence type="ECO:0000256" key="12">
    <source>
        <dbReference type="ARBA" id="ARBA00023125"/>
    </source>
</evidence>
<dbReference type="GO" id="GO:0006261">
    <property type="term" value="P:DNA-templated DNA replication"/>
    <property type="evidence" value="ECO:0007669"/>
    <property type="project" value="UniProtKB-UniRule"/>
</dbReference>
<keyword evidence="11 16" id="KW-0239">DNA-directed DNA polymerase</keyword>
<dbReference type="CDD" id="cd06139">
    <property type="entry name" value="DNA_polA_I_Ecoli_like_exo"/>
    <property type="match status" value="1"/>
</dbReference>
<keyword evidence="6 16" id="KW-0235">DNA replication</keyword>
<evidence type="ECO:0000256" key="16">
    <source>
        <dbReference type="RuleBase" id="RU004460"/>
    </source>
</evidence>
<dbReference type="InterPro" id="IPR018320">
    <property type="entry name" value="DNA_polymerase_1"/>
</dbReference>
<dbReference type="Pfam" id="PF01367">
    <property type="entry name" value="5_3_exonuc"/>
    <property type="match status" value="1"/>
</dbReference>
<dbReference type="Gene3D" id="3.40.50.1010">
    <property type="entry name" value="5'-nuclease"/>
    <property type="match status" value="1"/>
</dbReference>
<dbReference type="Gene3D" id="1.10.150.20">
    <property type="entry name" value="5' to 3' exonuclease, C-terminal subdomain"/>
    <property type="match status" value="2"/>
</dbReference>
<dbReference type="GO" id="GO:0008408">
    <property type="term" value="F:3'-5' exonuclease activity"/>
    <property type="evidence" value="ECO:0007669"/>
    <property type="project" value="UniProtKB-UniRule"/>
</dbReference>
<dbReference type="AlphaFoldDB" id="A0A1M6BIQ5"/>
<name>A0A1M6BIQ5_9FLAO</name>
<keyword evidence="21" id="KW-1185">Reference proteome</keyword>
<dbReference type="Pfam" id="PF01612">
    <property type="entry name" value="DNA_pol_A_exo1"/>
    <property type="match status" value="1"/>
</dbReference>
<dbReference type="InterPro" id="IPR020046">
    <property type="entry name" value="5-3_exonucl_a-hlix_arch_N"/>
</dbReference>
<dbReference type="SUPFAM" id="SSF88723">
    <property type="entry name" value="PIN domain-like"/>
    <property type="match status" value="1"/>
</dbReference>
<feature type="domain" description="5'-3' exonuclease" evidence="18">
    <location>
        <begin position="4"/>
        <end position="265"/>
    </location>
</feature>
<dbReference type="CDD" id="cd09898">
    <property type="entry name" value="H3TH_53EXO"/>
    <property type="match status" value="1"/>
</dbReference>
<dbReference type="GO" id="GO:0008409">
    <property type="term" value="F:5'-3' exonuclease activity"/>
    <property type="evidence" value="ECO:0007669"/>
    <property type="project" value="UniProtKB-UniRule"/>
</dbReference>
<feature type="domain" description="DNA-directed DNA polymerase family A palm" evidence="19">
    <location>
        <begin position="705"/>
        <end position="912"/>
    </location>
</feature>
<dbReference type="SMART" id="SM00474">
    <property type="entry name" value="35EXOc"/>
    <property type="match status" value="1"/>
</dbReference>
<comment type="catalytic activity">
    <reaction evidence="14 16">
        <text>DNA(n) + a 2'-deoxyribonucleoside 5'-triphosphate = DNA(n+1) + diphosphate</text>
        <dbReference type="Rhea" id="RHEA:22508"/>
        <dbReference type="Rhea" id="RHEA-COMP:17339"/>
        <dbReference type="Rhea" id="RHEA-COMP:17340"/>
        <dbReference type="ChEBI" id="CHEBI:33019"/>
        <dbReference type="ChEBI" id="CHEBI:61560"/>
        <dbReference type="ChEBI" id="CHEBI:173112"/>
        <dbReference type="EC" id="2.7.7.7"/>
    </reaction>
</comment>
<evidence type="ECO:0000256" key="10">
    <source>
        <dbReference type="ARBA" id="ARBA00022839"/>
    </source>
</evidence>
<evidence type="ECO:0000313" key="21">
    <source>
        <dbReference type="Proteomes" id="UP000184488"/>
    </source>
</evidence>
<dbReference type="PANTHER" id="PTHR10133">
    <property type="entry name" value="DNA POLYMERASE I"/>
    <property type="match status" value="1"/>
</dbReference>
<evidence type="ECO:0000256" key="3">
    <source>
        <dbReference type="ARBA" id="ARBA00020311"/>
    </source>
</evidence>
<dbReference type="GO" id="GO:0006302">
    <property type="term" value="P:double-strand break repair"/>
    <property type="evidence" value="ECO:0007669"/>
    <property type="project" value="TreeGrafter"/>
</dbReference>
<evidence type="ECO:0000256" key="1">
    <source>
        <dbReference type="ARBA" id="ARBA00007705"/>
    </source>
</evidence>
<dbReference type="SUPFAM" id="SSF56672">
    <property type="entry name" value="DNA/RNA polymerases"/>
    <property type="match status" value="1"/>
</dbReference>
<evidence type="ECO:0000256" key="7">
    <source>
        <dbReference type="ARBA" id="ARBA00022722"/>
    </source>
</evidence>
<dbReference type="GO" id="GO:0003887">
    <property type="term" value="F:DNA-directed DNA polymerase activity"/>
    <property type="evidence" value="ECO:0007669"/>
    <property type="project" value="UniProtKB-UniRule"/>
</dbReference>
<evidence type="ECO:0000256" key="11">
    <source>
        <dbReference type="ARBA" id="ARBA00022932"/>
    </source>
</evidence>
<dbReference type="InterPro" id="IPR002421">
    <property type="entry name" value="5-3_exonuclease"/>
</dbReference>
<keyword evidence="7" id="KW-0540">Nuclease</keyword>
<dbReference type="InterPro" id="IPR012337">
    <property type="entry name" value="RNaseH-like_sf"/>
</dbReference>
<dbReference type="InterPro" id="IPR036279">
    <property type="entry name" value="5-3_exonuclease_C_sf"/>
</dbReference>
<dbReference type="Pfam" id="PF02739">
    <property type="entry name" value="5_3_exonuc_N"/>
    <property type="match status" value="1"/>
</dbReference>
<dbReference type="CDD" id="cd08637">
    <property type="entry name" value="DNA_pol_A_pol_I_C"/>
    <property type="match status" value="1"/>
</dbReference>
<dbReference type="FunFam" id="1.10.150.20:FF:000002">
    <property type="entry name" value="DNA polymerase I"/>
    <property type="match status" value="1"/>
</dbReference>
<dbReference type="SMART" id="SM00475">
    <property type="entry name" value="53EXOc"/>
    <property type="match status" value="1"/>
</dbReference>
<dbReference type="Pfam" id="PF00476">
    <property type="entry name" value="DNA_pol_A"/>
    <property type="match status" value="1"/>
</dbReference>
<dbReference type="InterPro" id="IPR043502">
    <property type="entry name" value="DNA/RNA_pol_sf"/>
</dbReference>
<keyword evidence="13 16" id="KW-0234">DNA repair</keyword>
<dbReference type="SMART" id="SM00482">
    <property type="entry name" value="POLAc"/>
    <property type="match status" value="1"/>
</dbReference>
<dbReference type="GO" id="GO:0003677">
    <property type="term" value="F:DNA binding"/>
    <property type="evidence" value="ECO:0007669"/>
    <property type="project" value="UniProtKB-UniRule"/>
</dbReference>
<dbReference type="OrthoDB" id="9806424at2"/>
<dbReference type="InterPro" id="IPR029060">
    <property type="entry name" value="PIN-like_dom_sf"/>
</dbReference>
<accession>A0A1M6BIQ5</accession>
<dbReference type="InterPro" id="IPR019760">
    <property type="entry name" value="DNA-dir_DNA_pol_A_CS"/>
</dbReference>